<keyword evidence="6" id="KW-1185">Reference proteome</keyword>
<evidence type="ECO:0000256" key="3">
    <source>
        <dbReference type="ARBA" id="ARBA00022833"/>
    </source>
</evidence>
<proteinExistence type="predicted"/>
<accession>A0AAN9K3D0</accession>
<gene>
    <name evidence="5" type="ORF">RJT34_08107</name>
</gene>
<protein>
    <recommendedName>
        <fullName evidence="7">BOI-related E3 ubiquitin-protein ligase 3</fullName>
    </recommendedName>
</protein>
<evidence type="ECO:0000313" key="6">
    <source>
        <dbReference type="Proteomes" id="UP001359559"/>
    </source>
</evidence>
<dbReference type="PANTHER" id="PTHR42647:SF6">
    <property type="entry name" value="RING-TYPE DOMAIN-CONTAINING PROTEIN"/>
    <property type="match status" value="1"/>
</dbReference>
<dbReference type="GO" id="GO:0008270">
    <property type="term" value="F:zinc ion binding"/>
    <property type="evidence" value="ECO:0007669"/>
    <property type="project" value="UniProtKB-KW"/>
</dbReference>
<keyword evidence="3" id="KW-0862">Zinc</keyword>
<dbReference type="Gene3D" id="3.40.50.300">
    <property type="entry name" value="P-loop containing nucleotide triphosphate hydrolases"/>
    <property type="match status" value="1"/>
</dbReference>
<dbReference type="Proteomes" id="UP001359559">
    <property type="component" value="Unassembled WGS sequence"/>
</dbReference>
<dbReference type="GO" id="GO:0004842">
    <property type="term" value="F:ubiquitin-protein transferase activity"/>
    <property type="evidence" value="ECO:0007669"/>
    <property type="project" value="TreeGrafter"/>
</dbReference>
<evidence type="ECO:0000256" key="4">
    <source>
        <dbReference type="SAM" id="Coils"/>
    </source>
</evidence>
<dbReference type="PIRSF" id="PIRSF036836">
    <property type="entry name" value="RNase_bind_SBP1"/>
    <property type="match status" value="1"/>
</dbReference>
<dbReference type="Gene3D" id="3.10.20.30">
    <property type="match status" value="1"/>
</dbReference>
<evidence type="ECO:0000313" key="5">
    <source>
        <dbReference type="EMBL" id="KAK7310540.1"/>
    </source>
</evidence>
<sequence length="159" mass="18775">MLHVDPTFLLLNNSNASPLKFQEHREEVDHYIKSQNENFRMLLQEQREQHMMELLKKMESEALYELNQKDEQIAQAAKKKLELEEFMRRLEAENQSWRIVAQKNEAMAMSLHNTLEQIKERVSYGTIVEDAESCYDGNRLVKEESEENKLCNDGDAKEV</sequence>
<comment type="caution">
    <text evidence="5">The sequence shown here is derived from an EMBL/GenBank/DDBJ whole genome shotgun (WGS) entry which is preliminary data.</text>
</comment>
<feature type="coiled-coil region" evidence="4">
    <location>
        <begin position="69"/>
        <end position="96"/>
    </location>
</feature>
<keyword evidence="1" id="KW-0479">Metal-binding</keyword>
<dbReference type="AlphaFoldDB" id="A0AAN9K3D0"/>
<dbReference type="InterPro" id="IPR027417">
    <property type="entry name" value="P-loop_NTPase"/>
</dbReference>
<keyword evidence="4" id="KW-0175">Coiled coil</keyword>
<evidence type="ECO:0000256" key="2">
    <source>
        <dbReference type="ARBA" id="ARBA00022771"/>
    </source>
</evidence>
<evidence type="ECO:0000256" key="1">
    <source>
        <dbReference type="ARBA" id="ARBA00022723"/>
    </source>
</evidence>
<organism evidence="5 6">
    <name type="scientific">Clitoria ternatea</name>
    <name type="common">Butterfly pea</name>
    <dbReference type="NCBI Taxonomy" id="43366"/>
    <lineage>
        <taxon>Eukaryota</taxon>
        <taxon>Viridiplantae</taxon>
        <taxon>Streptophyta</taxon>
        <taxon>Embryophyta</taxon>
        <taxon>Tracheophyta</taxon>
        <taxon>Spermatophyta</taxon>
        <taxon>Magnoliopsida</taxon>
        <taxon>eudicotyledons</taxon>
        <taxon>Gunneridae</taxon>
        <taxon>Pentapetalae</taxon>
        <taxon>rosids</taxon>
        <taxon>fabids</taxon>
        <taxon>Fabales</taxon>
        <taxon>Fabaceae</taxon>
        <taxon>Papilionoideae</taxon>
        <taxon>50 kb inversion clade</taxon>
        <taxon>NPAAA clade</taxon>
        <taxon>indigoferoid/millettioid clade</taxon>
        <taxon>Phaseoleae</taxon>
        <taxon>Clitoria</taxon>
    </lineage>
</organism>
<dbReference type="PANTHER" id="PTHR42647">
    <property type="entry name" value="SBP (S-RIBONUCLEASE BINDING PROTEIN) FAMILY PROTEIN"/>
    <property type="match status" value="1"/>
</dbReference>
<evidence type="ECO:0008006" key="7">
    <source>
        <dbReference type="Google" id="ProtNLM"/>
    </source>
</evidence>
<keyword evidence="2" id="KW-0863">Zinc-finger</keyword>
<reference evidence="5 6" key="1">
    <citation type="submission" date="2024-01" db="EMBL/GenBank/DDBJ databases">
        <title>The genomes of 5 underutilized Papilionoideae crops provide insights into root nodulation and disease resistance.</title>
        <authorList>
            <person name="Yuan L."/>
        </authorList>
    </citation>
    <scope>NUCLEOTIDE SEQUENCE [LARGE SCALE GENOMIC DNA]</scope>
    <source>
        <strain evidence="5">LY-2023</strain>
        <tissue evidence="5">Leaf</tissue>
    </source>
</reference>
<dbReference type="InterPro" id="IPR012675">
    <property type="entry name" value="Beta-grasp_dom_sf"/>
</dbReference>
<name>A0AAN9K3D0_CLITE</name>
<dbReference type="EMBL" id="JAYKXN010000002">
    <property type="protein sequence ID" value="KAK7310540.1"/>
    <property type="molecule type" value="Genomic_DNA"/>
</dbReference>